<reference evidence="1 2" key="1">
    <citation type="submission" date="2015-11" db="EMBL/GenBank/DDBJ databases">
        <title>Expanding the genomic diversity of Burkholderia species for the development of highly accurate diagnostics.</title>
        <authorList>
            <person name="Sahl J."/>
            <person name="Keim P."/>
            <person name="Wagner D."/>
        </authorList>
    </citation>
    <scope>NUCLEOTIDE SEQUENCE [LARGE SCALE GENOMIC DNA]</scope>
    <source>
        <strain evidence="1 2">MSMB1301WGS</strain>
    </source>
</reference>
<evidence type="ECO:0000313" key="1">
    <source>
        <dbReference type="EMBL" id="KVV42137.1"/>
    </source>
</evidence>
<dbReference type="RefSeq" id="WP_060107784.1">
    <property type="nucleotide sequence ID" value="NZ_LPEQ01000108.1"/>
</dbReference>
<name>A0A105V6A8_9BURK</name>
<comment type="caution">
    <text evidence="1">The sequence shown here is derived from an EMBL/GenBank/DDBJ whole genome shotgun (WGS) entry which is preliminary data.</text>
</comment>
<sequence>MGQAKIKRRDAFAQSLVEEWESRDCIDFAFALARMTNWLLHVDWWAPSITGKPPEGKEDGFIPLRVYVADNKDLIFDPRGVMPIPDFAERIVMKQVRARAQSNGGVLTRFYGEEKFASLPVRFQPDENRIAEATVQIKKHQTYLSRIPERSGAQIPAHHAARFSFGRCAVFAEALREHAKLQPTALLAVRMLPGWEHTEMSERRYFHSVALHRDGMAQDSWGIAPLRDIALRFGVSEFITDADEHRSVVSRLKANSPEAYAESYSDAMTLLKTHAERHL</sequence>
<organism evidence="1 2">
    <name type="scientific">Burkholderia territorii</name>
    <dbReference type="NCBI Taxonomy" id="1503055"/>
    <lineage>
        <taxon>Bacteria</taxon>
        <taxon>Pseudomonadati</taxon>
        <taxon>Pseudomonadota</taxon>
        <taxon>Betaproteobacteria</taxon>
        <taxon>Burkholderiales</taxon>
        <taxon>Burkholderiaceae</taxon>
        <taxon>Burkholderia</taxon>
        <taxon>Burkholderia cepacia complex</taxon>
    </lineage>
</organism>
<proteinExistence type="predicted"/>
<dbReference type="Proteomes" id="UP000062317">
    <property type="component" value="Unassembled WGS sequence"/>
</dbReference>
<evidence type="ECO:0000313" key="2">
    <source>
        <dbReference type="Proteomes" id="UP000062317"/>
    </source>
</evidence>
<keyword evidence="2" id="KW-1185">Reference proteome</keyword>
<dbReference type="AlphaFoldDB" id="A0A105V6A8"/>
<accession>A0A105V6A8</accession>
<gene>
    <name evidence="1" type="ORF">WT27_11090</name>
</gene>
<protein>
    <submittedName>
        <fullName evidence="1">Uncharacterized protein</fullName>
    </submittedName>
</protein>
<dbReference type="EMBL" id="LPEQ01000108">
    <property type="protein sequence ID" value="KVV42137.1"/>
    <property type="molecule type" value="Genomic_DNA"/>
</dbReference>